<dbReference type="STRING" id="1776384.GCA_900086585_01164"/>
<evidence type="ECO:0008006" key="3">
    <source>
        <dbReference type="Google" id="ProtNLM"/>
    </source>
</evidence>
<evidence type="ECO:0000313" key="1">
    <source>
        <dbReference type="EMBL" id="RHJ83686.1"/>
    </source>
</evidence>
<dbReference type="SUPFAM" id="SSF48452">
    <property type="entry name" value="TPR-like"/>
    <property type="match status" value="1"/>
</dbReference>
<reference evidence="1 2" key="1">
    <citation type="submission" date="2018-08" db="EMBL/GenBank/DDBJ databases">
        <title>A genome reference for cultivated species of the human gut microbiota.</title>
        <authorList>
            <person name="Zou Y."/>
            <person name="Xue W."/>
            <person name="Luo G."/>
        </authorList>
    </citation>
    <scope>NUCLEOTIDE SEQUENCE [LARGE SCALE GENOMIC DNA]</scope>
    <source>
        <strain evidence="1 2">AM07-24</strain>
    </source>
</reference>
<dbReference type="OrthoDB" id="6399948at2"/>
<sequence length="297" mass="34413">MMSKDTEKIVRELQEFMDQFKDLSEEEARGKVDEFLKQYNDKLAAVDPVEKDQWYYLDLAMEAEDVKVARKNAQKALTIDPYCTDAELLLIDLMDITPEEAKKRFEKLIKKTEKHLEEEGYFAEENIGSFYMIHETRPYIRALGTYMDDLIGLGKFRAAIRAGLNIIRLNENDNLGIRYDLMALYAFMEDVSSAEALLAAYEEESAGMLFPLILLYYKMDDYTKARKYLKLLAGKNPDLKKLMMEELTDEELDQNAMPFGYAMDTIGELMDVINRDMFLIDSSVGGMLWIKSELSKM</sequence>
<proteinExistence type="predicted"/>
<name>A0A415DUS4_9FIRM</name>
<evidence type="ECO:0000313" key="2">
    <source>
        <dbReference type="Proteomes" id="UP000284841"/>
    </source>
</evidence>
<keyword evidence="2" id="KW-1185">Reference proteome</keyword>
<dbReference type="Gene3D" id="1.25.40.10">
    <property type="entry name" value="Tetratricopeptide repeat domain"/>
    <property type="match status" value="1"/>
</dbReference>
<dbReference type="AlphaFoldDB" id="A0A415DUS4"/>
<dbReference type="Proteomes" id="UP000284841">
    <property type="component" value="Unassembled WGS sequence"/>
</dbReference>
<gene>
    <name evidence="1" type="ORF">DW099_18350</name>
</gene>
<organism evidence="1 2">
    <name type="scientific">Emergencia timonensis</name>
    <dbReference type="NCBI Taxonomy" id="1776384"/>
    <lineage>
        <taxon>Bacteria</taxon>
        <taxon>Bacillati</taxon>
        <taxon>Bacillota</taxon>
        <taxon>Clostridia</taxon>
        <taxon>Peptostreptococcales</taxon>
        <taxon>Anaerovoracaceae</taxon>
        <taxon>Emergencia</taxon>
    </lineage>
</organism>
<dbReference type="EMBL" id="QRMS01000008">
    <property type="protein sequence ID" value="RHJ83686.1"/>
    <property type="molecule type" value="Genomic_DNA"/>
</dbReference>
<comment type="caution">
    <text evidence="1">The sequence shown here is derived from an EMBL/GenBank/DDBJ whole genome shotgun (WGS) entry which is preliminary data.</text>
</comment>
<accession>A0A415DUS4</accession>
<dbReference type="InterPro" id="IPR011990">
    <property type="entry name" value="TPR-like_helical_dom_sf"/>
</dbReference>
<dbReference type="RefSeq" id="WP_118336648.1">
    <property type="nucleotide sequence ID" value="NZ_AP025567.1"/>
</dbReference>
<protein>
    <recommendedName>
        <fullName evidence="3">Tetratricopeptide repeat protein</fullName>
    </recommendedName>
</protein>